<dbReference type="EMBL" id="VIIS01001724">
    <property type="protein sequence ID" value="KAF0293745.1"/>
    <property type="molecule type" value="Genomic_DNA"/>
</dbReference>
<dbReference type="OrthoDB" id="9979716at2759"/>
<keyword evidence="4" id="KW-1185">Reference proteome</keyword>
<evidence type="ECO:0000256" key="1">
    <source>
        <dbReference type="SAM" id="SignalP"/>
    </source>
</evidence>
<dbReference type="GO" id="GO:0005840">
    <property type="term" value="C:ribosome"/>
    <property type="evidence" value="ECO:0007669"/>
    <property type="project" value="UniProtKB-KW"/>
</dbReference>
<reference evidence="3 4" key="1">
    <citation type="submission" date="2019-07" db="EMBL/GenBank/DDBJ databases">
        <title>Draft genome assembly of a fouling barnacle, Amphibalanus amphitrite (Darwin, 1854): The first reference genome for Thecostraca.</title>
        <authorList>
            <person name="Kim W."/>
        </authorList>
    </citation>
    <scope>NUCLEOTIDE SEQUENCE [LARGE SCALE GENOMIC DNA]</scope>
    <source>
        <strain evidence="3">SNU_AA5</strain>
        <tissue evidence="3">Soma without cirri and trophi</tissue>
    </source>
</reference>
<dbReference type="InterPro" id="IPR055472">
    <property type="entry name" value="DUF7044"/>
</dbReference>
<accession>A0A6A4VIB5</accession>
<dbReference type="Gene3D" id="1.10.287.1480">
    <property type="match status" value="1"/>
</dbReference>
<comment type="caution">
    <text evidence="3">The sequence shown here is derived from an EMBL/GenBank/DDBJ whole genome shotgun (WGS) entry which is preliminary data.</text>
</comment>
<keyword evidence="1" id="KW-0732">Signal</keyword>
<protein>
    <submittedName>
        <fullName evidence="3">28S ribosomal protein S14, mitochondrial</fullName>
    </submittedName>
</protein>
<feature type="domain" description="DUF7044" evidence="2">
    <location>
        <begin position="26"/>
        <end position="102"/>
    </location>
</feature>
<feature type="chain" id="PRO_5025669312" evidence="1">
    <location>
        <begin position="23"/>
        <end position="257"/>
    </location>
</feature>
<organism evidence="3 4">
    <name type="scientific">Amphibalanus amphitrite</name>
    <name type="common">Striped barnacle</name>
    <name type="synonym">Balanus amphitrite</name>
    <dbReference type="NCBI Taxonomy" id="1232801"/>
    <lineage>
        <taxon>Eukaryota</taxon>
        <taxon>Metazoa</taxon>
        <taxon>Ecdysozoa</taxon>
        <taxon>Arthropoda</taxon>
        <taxon>Crustacea</taxon>
        <taxon>Multicrustacea</taxon>
        <taxon>Cirripedia</taxon>
        <taxon>Thoracica</taxon>
        <taxon>Thoracicalcarea</taxon>
        <taxon>Balanomorpha</taxon>
        <taxon>Balanoidea</taxon>
        <taxon>Balanidae</taxon>
        <taxon>Amphibalaninae</taxon>
        <taxon>Amphibalanus</taxon>
    </lineage>
</organism>
<dbReference type="Proteomes" id="UP000440578">
    <property type="component" value="Unassembled WGS sequence"/>
</dbReference>
<proteinExistence type="predicted"/>
<keyword evidence="3" id="KW-0689">Ribosomal protein</keyword>
<evidence type="ECO:0000313" key="4">
    <source>
        <dbReference type="Proteomes" id="UP000440578"/>
    </source>
</evidence>
<dbReference type="GO" id="GO:0061909">
    <property type="term" value="P:autophagosome-lysosome fusion"/>
    <property type="evidence" value="ECO:0007669"/>
    <property type="project" value="TreeGrafter"/>
</dbReference>
<gene>
    <name evidence="3" type="primary">Mrps14</name>
    <name evidence="3" type="ORF">FJT64_008503</name>
</gene>
<evidence type="ECO:0000313" key="3">
    <source>
        <dbReference type="EMBL" id="KAF0293745.1"/>
    </source>
</evidence>
<name>A0A6A4VIB5_AMPAM</name>
<sequence length="257" mass="29133">MSYSLGLQTLLVALLACHTVHTYPTECSFPEHWRGTWFQSNVHQEIRISDKEVSSKGNCTLASQQKYVVHNAVGRCYKCVIFYEKHVNVIQYKESFCNPDSKPPDLDFLCGHVNGDIQLYSMFRVNYRPIACPLRGPFSFSYSRGHMLQEECHQPNSRLGEVGLLSAAAPHTTQVRTKYGDWRTIKDQAKRHCVRDFGIQRVRLNAIRKNRILPAELRAAPAAELTGAVVAGRQLRRLAARPAGAHSRNVERTGRRA</sequence>
<dbReference type="AlphaFoldDB" id="A0A6A4VIB5"/>
<feature type="signal peptide" evidence="1">
    <location>
        <begin position="1"/>
        <end position="22"/>
    </location>
</feature>
<evidence type="ECO:0000259" key="2">
    <source>
        <dbReference type="Pfam" id="PF23071"/>
    </source>
</evidence>
<dbReference type="PANTHER" id="PTHR22255:SF9">
    <property type="entry name" value="LP06548P"/>
    <property type="match status" value="1"/>
</dbReference>
<keyword evidence="3" id="KW-0687">Ribonucleoprotein</keyword>
<dbReference type="PANTHER" id="PTHR22255">
    <property type="entry name" value="LP06548P"/>
    <property type="match status" value="1"/>
</dbReference>
<dbReference type="Pfam" id="PF23071">
    <property type="entry name" value="DUF7044"/>
    <property type="match status" value="1"/>
</dbReference>